<dbReference type="EC" id="3.1.3.48" evidence="2"/>
<keyword evidence="3" id="KW-0378">Hydrolase</keyword>
<name>Q6AI93_DESPS</name>
<evidence type="ECO:0000313" key="5">
    <source>
        <dbReference type="EMBL" id="CAG37954.1"/>
    </source>
</evidence>
<dbReference type="InterPro" id="IPR016195">
    <property type="entry name" value="Pol/histidinol_Pase-like"/>
</dbReference>
<dbReference type="Pfam" id="PF19567">
    <property type="entry name" value="CpsB_CapC"/>
    <property type="match status" value="1"/>
</dbReference>
<dbReference type="GO" id="GO:0004725">
    <property type="term" value="F:protein tyrosine phosphatase activity"/>
    <property type="evidence" value="ECO:0007669"/>
    <property type="project" value="UniProtKB-EC"/>
</dbReference>
<comment type="similarity">
    <text evidence="1">Belongs to the metallo-dependent hydrolases superfamily. CpsB/CapC family.</text>
</comment>
<dbReference type="GO" id="GO:0030145">
    <property type="term" value="F:manganese ion binding"/>
    <property type="evidence" value="ECO:0007669"/>
    <property type="project" value="InterPro"/>
</dbReference>
<dbReference type="STRING" id="177439.DPPB90"/>
<dbReference type="Gene3D" id="3.20.20.140">
    <property type="entry name" value="Metal-dependent hydrolases"/>
    <property type="match status" value="1"/>
</dbReference>
<dbReference type="EMBL" id="CR522871">
    <property type="protein sequence ID" value="CAG37954.1"/>
    <property type="molecule type" value="Genomic_DNA"/>
</dbReference>
<gene>
    <name evidence="5" type="ordered locus">DPPB90</name>
</gene>
<evidence type="ECO:0000313" key="6">
    <source>
        <dbReference type="Proteomes" id="UP000000602"/>
    </source>
</evidence>
<keyword evidence="6" id="KW-1185">Reference proteome</keyword>
<accession>Q6AI93</accession>
<evidence type="ECO:0000256" key="1">
    <source>
        <dbReference type="ARBA" id="ARBA00005750"/>
    </source>
</evidence>
<dbReference type="KEGG" id="dps:DPPB90"/>
<protein>
    <recommendedName>
        <fullName evidence="2">protein-tyrosine-phosphatase</fullName>
        <ecNumber evidence="2">3.1.3.48</ecNumber>
    </recommendedName>
</protein>
<dbReference type="PANTHER" id="PTHR39181:SF1">
    <property type="entry name" value="TYROSINE-PROTEIN PHOSPHATASE YWQE"/>
    <property type="match status" value="1"/>
</dbReference>
<evidence type="ECO:0000256" key="3">
    <source>
        <dbReference type="ARBA" id="ARBA00022801"/>
    </source>
</evidence>
<comment type="catalytic activity">
    <reaction evidence="4">
        <text>O-phospho-L-tyrosyl-[protein] + H2O = L-tyrosyl-[protein] + phosphate</text>
        <dbReference type="Rhea" id="RHEA:10684"/>
        <dbReference type="Rhea" id="RHEA-COMP:10136"/>
        <dbReference type="Rhea" id="RHEA-COMP:20101"/>
        <dbReference type="ChEBI" id="CHEBI:15377"/>
        <dbReference type="ChEBI" id="CHEBI:43474"/>
        <dbReference type="ChEBI" id="CHEBI:46858"/>
        <dbReference type="ChEBI" id="CHEBI:61978"/>
        <dbReference type="EC" id="3.1.3.48"/>
    </reaction>
</comment>
<evidence type="ECO:0000256" key="2">
    <source>
        <dbReference type="ARBA" id="ARBA00013064"/>
    </source>
</evidence>
<dbReference type="AlphaFoldDB" id="Q6AI93"/>
<dbReference type="InterPro" id="IPR016667">
    <property type="entry name" value="Caps_polysacc_synth_CpsB/CapC"/>
</dbReference>
<reference evidence="5 6" key="1">
    <citation type="journal article" date="2004" name="Environ. Microbiol.">
        <title>The genome of Desulfotalea psychrophila, a sulfate-reducing bacterium from permanently cold Arctic sediments.</title>
        <authorList>
            <person name="Rabus R."/>
            <person name="Ruepp A."/>
            <person name="Frickey T."/>
            <person name="Rattei T."/>
            <person name="Fartmann B."/>
            <person name="Stark M."/>
            <person name="Bauer M."/>
            <person name="Zibat A."/>
            <person name="Lombardot T."/>
            <person name="Becker I."/>
            <person name="Amann J."/>
            <person name="Gellner K."/>
            <person name="Teeling H."/>
            <person name="Leuschner W.D."/>
            <person name="Gloeckner F.-O."/>
            <person name="Lupas A.N."/>
            <person name="Amann R."/>
            <person name="Klenk H.-P."/>
        </authorList>
    </citation>
    <scope>NUCLEOTIDE SEQUENCE [LARGE SCALE GENOMIC DNA]</scope>
    <source>
        <strain evidence="6">DSM 12343 / LSv54</strain>
        <plasmid evidence="6">large</plasmid>
    </source>
</reference>
<proteinExistence type="inferred from homology"/>
<organism evidence="5 6">
    <name type="scientific">Desulfotalea psychrophila (strain LSv54 / DSM 12343)</name>
    <dbReference type="NCBI Taxonomy" id="177439"/>
    <lineage>
        <taxon>Bacteria</taxon>
        <taxon>Pseudomonadati</taxon>
        <taxon>Thermodesulfobacteriota</taxon>
        <taxon>Desulfobulbia</taxon>
        <taxon>Desulfobulbales</taxon>
        <taxon>Desulfocapsaceae</taxon>
        <taxon>Desulfotalea</taxon>
    </lineage>
</organism>
<dbReference type="PIRSF" id="PIRSF016557">
    <property type="entry name" value="Caps_synth_CpsB"/>
    <property type="match status" value="1"/>
</dbReference>
<geneLocation type="plasmid" evidence="6">
    <name>large</name>
</geneLocation>
<dbReference type="SUPFAM" id="SSF89550">
    <property type="entry name" value="PHP domain-like"/>
    <property type="match status" value="1"/>
</dbReference>
<dbReference type="PANTHER" id="PTHR39181">
    <property type="entry name" value="TYROSINE-PROTEIN PHOSPHATASE YWQE"/>
    <property type="match status" value="1"/>
</dbReference>
<dbReference type="HOGENOM" id="CLU_085966_1_0_7"/>
<evidence type="ECO:0000256" key="4">
    <source>
        <dbReference type="ARBA" id="ARBA00051722"/>
    </source>
</evidence>
<dbReference type="Proteomes" id="UP000000602">
    <property type="component" value="Plasmid large"/>
</dbReference>
<sequence length="212" mass="23467">MARIAVRDGITHMIATPHCLDGVHDCRAVDILKCSAQFSLELVNAGIPLRVYPGAEIRLVPEILDLLAQKQLLTLGGLGKSLLIELPEQFVEEWIWNTLCQLLSSGLHIIIAHPERNMVLEQNPTFVKNLIRMGVEFQLTASSLPGRFESFMKQSFVLDLLTSKSVSYIASDAHDATQRKPLLHKGYKRIASILGSSFAEEMAASSFDLIGK</sequence>
<dbReference type="eggNOG" id="COG4464">
    <property type="taxonomic scope" value="Bacteria"/>
</dbReference>